<dbReference type="InterPro" id="IPR024605">
    <property type="entry name" value="NADP_transhyd_a_C"/>
</dbReference>
<feature type="transmembrane region" description="Helical" evidence="15">
    <location>
        <begin position="502"/>
        <end position="524"/>
    </location>
</feature>
<evidence type="ECO:0000256" key="1">
    <source>
        <dbReference type="ARBA" id="ARBA00003943"/>
    </source>
</evidence>
<protein>
    <recommendedName>
        <fullName evidence="3">proton-translocating NAD(P)(+) transhydrogenase</fullName>
        <ecNumber evidence="3">7.1.1.1</ecNumber>
    </recommendedName>
</protein>
<comment type="catalytic activity">
    <reaction evidence="13">
        <text>NAD(+) + NADPH + H(+)(in) = NADH + NADP(+) + H(+)(out)</text>
        <dbReference type="Rhea" id="RHEA:47992"/>
        <dbReference type="ChEBI" id="CHEBI:15378"/>
        <dbReference type="ChEBI" id="CHEBI:57540"/>
        <dbReference type="ChEBI" id="CHEBI:57783"/>
        <dbReference type="ChEBI" id="CHEBI:57945"/>
        <dbReference type="ChEBI" id="CHEBI:58349"/>
        <dbReference type="EC" id="7.1.1.1"/>
    </reaction>
</comment>
<evidence type="ECO:0000256" key="7">
    <source>
        <dbReference type="ARBA" id="ARBA00022741"/>
    </source>
</evidence>
<evidence type="ECO:0000256" key="11">
    <source>
        <dbReference type="ARBA" id="ARBA00023027"/>
    </source>
</evidence>
<evidence type="ECO:0000256" key="9">
    <source>
        <dbReference type="ARBA" id="ARBA00022967"/>
    </source>
</evidence>
<dbReference type="PANTHER" id="PTHR10160">
    <property type="entry name" value="NAD(P) TRANSHYDROGENASE"/>
    <property type="match status" value="1"/>
</dbReference>
<dbReference type="SUPFAM" id="SSF52283">
    <property type="entry name" value="Formate/glycerate dehydrogenase catalytic domain-like"/>
    <property type="match status" value="1"/>
</dbReference>
<comment type="subcellular location">
    <subcellularLocation>
        <location evidence="2">Cell inner membrane</location>
        <topology evidence="2">Multi-pass membrane protein</topology>
    </subcellularLocation>
</comment>
<keyword evidence="6 15" id="KW-0812">Transmembrane</keyword>
<keyword evidence="10 15" id="KW-1133">Transmembrane helix</keyword>
<feature type="transmembrane region" description="Helical" evidence="15">
    <location>
        <begin position="422"/>
        <end position="444"/>
    </location>
</feature>
<evidence type="ECO:0000256" key="8">
    <source>
        <dbReference type="ARBA" id="ARBA00022857"/>
    </source>
</evidence>
<evidence type="ECO:0000256" key="5">
    <source>
        <dbReference type="ARBA" id="ARBA00022519"/>
    </source>
</evidence>
<evidence type="ECO:0000256" key="4">
    <source>
        <dbReference type="ARBA" id="ARBA00022475"/>
    </source>
</evidence>
<dbReference type="SUPFAM" id="SSF51735">
    <property type="entry name" value="NAD(P)-binding Rossmann-fold domains"/>
    <property type="match status" value="1"/>
</dbReference>
<dbReference type="EMBL" id="JAXIVS010000013">
    <property type="protein sequence ID" value="MDY7231051.1"/>
    <property type="molecule type" value="Genomic_DNA"/>
</dbReference>
<evidence type="ECO:0000313" key="18">
    <source>
        <dbReference type="EMBL" id="MDY7231051.1"/>
    </source>
</evidence>
<keyword evidence="4" id="KW-1003">Cell membrane</keyword>
<evidence type="ECO:0000256" key="2">
    <source>
        <dbReference type="ARBA" id="ARBA00004429"/>
    </source>
</evidence>
<feature type="domain" description="Alanine dehydrogenase/pyridine nucleotide transhydrogenase NAD(H)-binding" evidence="16">
    <location>
        <begin position="165"/>
        <end position="329"/>
    </location>
</feature>
<feature type="compositionally biased region" description="Pro residues" evidence="14">
    <location>
        <begin position="392"/>
        <end position="407"/>
    </location>
</feature>
<dbReference type="RefSeq" id="WP_321549761.1">
    <property type="nucleotide sequence ID" value="NZ_JAXIVS010000013.1"/>
</dbReference>
<dbReference type="PANTHER" id="PTHR10160:SF19">
    <property type="entry name" value="PROTON-TRANSLOCATING NAD(P)(+) TRANSHYDROGENASE"/>
    <property type="match status" value="1"/>
</dbReference>
<dbReference type="NCBIfam" id="NF006942">
    <property type="entry name" value="PRK09424.1"/>
    <property type="match status" value="1"/>
</dbReference>
<evidence type="ECO:0000256" key="13">
    <source>
        <dbReference type="ARBA" id="ARBA00048202"/>
    </source>
</evidence>
<evidence type="ECO:0000256" key="3">
    <source>
        <dbReference type="ARBA" id="ARBA00012943"/>
    </source>
</evidence>
<dbReference type="EC" id="7.1.1.1" evidence="3"/>
<keyword evidence="8" id="KW-0521">NADP</keyword>
<dbReference type="Pfam" id="PF01262">
    <property type="entry name" value="AlaDh_PNT_C"/>
    <property type="match status" value="1"/>
</dbReference>
<accession>A0ABU5HC63</accession>
<evidence type="ECO:0000259" key="16">
    <source>
        <dbReference type="SMART" id="SM01002"/>
    </source>
</evidence>
<dbReference type="InterPro" id="IPR007698">
    <property type="entry name" value="AlaDH/PNT_NAD(H)-bd"/>
</dbReference>
<dbReference type="InterPro" id="IPR026255">
    <property type="entry name" value="NADP_transhyd_a"/>
</dbReference>
<reference evidence="18 19" key="1">
    <citation type="submission" date="2023-12" db="EMBL/GenBank/DDBJ databases">
        <title>the genome sequence of Hyalangium sp. s54d21.</title>
        <authorList>
            <person name="Zhang X."/>
        </authorList>
    </citation>
    <scope>NUCLEOTIDE SEQUENCE [LARGE SCALE GENOMIC DNA]</scope>
    <source>
        <strain evidence="19">s54d21</strain>
    </source>
</reference>
<dbReference type="GO" id="GO:0016491">
    <property type="term" value="F:oxidoreductase activity"/>
    <property type="evidence" value="ECO:0007669"/>
    <property type="project" value="UniProtKB-KW"/>
</dbReference>
<keyword evidence="5" id="KW-0997">Cell inner membrane</keyword>
<proteinExistence type="predicted"/>
<evidence type="ECO:0000256" key="6">
    <source>
        <dbReference type="ARBA" id="ARBA00022692"/>
    </source>
</evidence>
<sequence length="540" mass="56939">MAPFTAIVRAPLSRRPAIRIGVPREILPGERRVAATPESTRKLRDLGFEVQIEKGAGTDSGLTDAAYVEAGATLADSPEALWQAADVIVKVRPPTPDEAQRARPGTTLISLLQPERNPELPPVLQSLKLSAVALERIPRISRAQKMDVLSSMANLAGYRAVIEAAQHYQGFFGPQITAAGATPPARVLIIGAGVAGLAAIAAAKALGAEVRAFDVRAAAREQIESLGATFLQVDIQESGEGGGGYAKTMSKEFIEAEMALFRKQAAEVDVIITTALVPGTRAPILLPRDVVEKLKPGSIVVDMAAEQGGNCELCKPGEIVDFNGVKIIGFTDLASRMAGTASRFFANNIVHLITEMGAGEKFRVDLESDVVRPALLTYGGELLPPPPRKEPSPAPAPKPAPKPPPVDAKPQQHAIMAPTNRAWGTTVGGLGVIALLFVLGRFAPADFLKHFTVFILACFVGWQVVWSVTPALHTPLMSVTNAISGIIIIGGMLQIGGGEIDLASILGALAVLVAAINICGGFFVTQRMLKMFRRNPGGGA</sequence>
<dbReference type="NCBIfam" id="TIGR00561">
    <property type="entry name" value="pntA"/>
    <property type="match status" value="1"/>
</dbReference>
<comment type="function">
    <text evidence="1">The transhydrogenation between NADH and NADP is coupled to respiration and ATP hydrolysis and functions as a proton pump across the membrane.</text>
</comment>
<dbReference type="Pfam" id="PF12769">
    <property type="entry name" value="PNTB_4TM"/>
    <property type="match status" value="1"/>
</dbReference>
<keyword evidence="7" id="KW-0547">Nucleotide-binding</keyword>
<evidence type="ECO:0000256" key="14">
    <source>
        <dbReference type="SAM" id="MobiDB-lite"/>
    </source>
</evidence>
<dbReference type="Gene3D" id="3.40.50.720">
    <property type="entry name" value="NAD(P)-binding Rossmann-like Domain"/>
    <property type="match status" value="2"/>
</dbReference>
<evidence type="ECO:0000256" key="15">
    <source>
        <dbReference type="SAM" id="Phobius"/>
    </source>
</evidence>
<evidence type="ECO:0000259" key="17">
    <source>
        <dbReference type="SMART" id="SM01003"/>
    </source>
</evidence>
<evidence type="ECO:0000313" key="19">
    <source>
        <dbReference type="Proteomes" id="UP001291309"/>
    </source>
</evidence>
<organism evidence="18 19">
    <name type="scientific">Hyalangium rubrum</name>
    <dbReference type="NCBI Taxonomy" id="3103134"/>
    <lineage>
        <taxon>Bacteria</taxon>
        <taxon>Pseudomonadati</taxon>
        <taxon>Myxococcota</taxon>
        <taxon>Myxococcia</taxon>
        <taxon>Myxococcales</taxon>
        <taxon>Cystobacterineae</taxon>
        <taxon>Archangiaceae</taxon>
        <taxon>Hyalangium</taxon>
    </lineage>
</organism>
<feature type="transmembrane region" description="Helical" evidence="15">
    <location>
        <begin position="476"/>
        <end position="496"/>
    </location>
</feature>
<keyword evidence="9" id="KW-1278">Translocase</keyword>
<keyword evidence="19" id="KW-1185">Reference proteome</keyword>
<keyword evidence="18" id="KW-0560">Oxidoreductase</keyword>
<dbReference type="SMART" id="SM01003">
    <property type="entry name" value="AlaDh_PNT_N"/>
    <property type="match status" value="1"/>
</dbReference>
<keyword evidence="11" id="KW-0520">NAD</keyword>
<evidence type="ECO:0000256" key="12">
    <source>
        <dbReference type="ARBA" id="ARBA00023136"/>
    </source>
</evidence>
<dbReference type="PIRSF" id="PIRSF000203">
    <property type="entry name" value="NADP_transhydrogenase_alpha"/>
    <property type="match status" value="1"/>
</dbReference>
<dbReference type="CDD" id="cd05304">
    <property type="entry name" value="Rubrum_tdh"/>
    <property type="match status" value="1"/>
</dbReference>
<keyword evidence="12 15" id="KW-0472">Membrane</keyword>
<comment type="caution">
    <text evidence="18">The sequence shown here is derived from an EMBL/GenBank/DDBJ whole genome shotgun (WGS) entry which is preliminary data.</text>
</comment>
<name>A0ABU5HC63_9BACT</name>
<gene>
    <name evidence="18" type="ORF">SYV04_31980</name>
</gene>
<dbReference type="Proteomes" id="UP001291309">
    <property type="component" value="Unassembled WGS sequence"/>
</dbReference>
<dbReference type="SMART" id="SM01002">
    <property type="entry name" value="AlaDh_PNT_C"/>
    <property type="match status" value="1"/>
</dbReference>
<dbReference type="InterPro" id="IPR007886">
    <property type="entry name" value="AlaDH/PNT_N"/>
</dbReference>
<dbReference type="Pfam" id="PF05222">
    <property type="entry name" value="AlaDh_PNT_N"/>
    <property type="match status" value="1"/>
</dbReference>
<feature type="domain" description="Alanine dehydrogenase/pyridine nucleotide transhydrogenase N-terminal" evidence="17">
    <location>
        <begin position="21"/>
        <end position="156"/>
    </location>
</feature>
<feature type="region of interest" description="Disordered" evidence="14">
    <location>
        <begin position="381"/>
        <end position="411"/>
    </location>
</feature>
<evidence type="ECO:0000256" key="10">
    <source>
        <dbReference type="ARBA" id="ARBA00022989"/>
    </source>
</evidence>
<feature type="transmembrane region" description="Helical" evidence="15">
    <location>
        <begin position="450"/>
        <end position="469"/>
    </location>
</feature>
<dbReference type="InterPro" id="IPR036291">
    <property type="entry name" value="NAD(P)-bd_dom_sf"/>
</dbReference>